<dbReference type="RefSeq" id="WP_155555132.1">
    <property type="nucleotide sequence ID" value="NZ_BMJD01000003.1"/>
</dbReference>
<evidence type="ECO:0000256" key="2">
    <source>
        <dbReference type="ARBA" id="ARBA00007783"/>
    </source>
</evidence>
<evidence type="ECO:0000256" key="4">
    <source>
        <dbReference type="ARBA" id="ARBA00022475"/>
    </source>
</evidence>
<sequence length="274" mass="32752">MKSAITVIKEQIKHFYLIRRLSTYEIKSKNKNNYLGILWEILNPLIQILIYWFVFSAIRERAPIRMDGIEIPFFSWLLAAFFLWIFFYQATIQGSKSIYSKLRMLSKMNFPMSVIPSYTIFSLFYVHLFMLLISIIIFQFSGFYVNIHYLQLIYFIFAALCLIFSLSLITSTLSTIIRDVHMLLNSTLRMLLYLSGVLWPITILSDQFPKIMQLLKLNPLLYLIEGYRAAFFGTGWYFIEHWHYTLYFWGVVIVLFLFGSMLHVKFRRHFIDYL</sequence>
<dbReference type="Pfam" id="PF01061">
    <property type="entry name" value="ABC2_membrane"/>
    <property type="match status" value="1"/>
</dbReference>
<comment type="similarity">
    <text evidence="2 8">Belongs to the ABC-2 integral membrane protein family.</text>
</comment>
<evidence type="ECO:0000256" key="7">
    <source>
        <dbReference type="ARBA" id="ARBA00023136"/>
    </source>
</evidence>
<feature type="transmembrane region" description="Helical" evidence="8">
    <location>
        <begin position="152"/>
        <end position="170"/>
    </location>
</feature>
<name>A0A9W5TVU9_9BACI</name>
<comment type="subcellular location">
    <subcellularLocation>
        <location evidence="1 8">Cell membrane</location>
        <topology evidence="1 8">Multi-pass membrane protein</topology>
    </subcellularLocation>
</comment>
<evidence type="ECO:0000259" key="9">
    <source>
        <dbReference type="PROSITE" id="PS51012"/>
    </source>
</evidence>
<feature type="transmembrane region" description="Helical" evidence="8">
    <location>
        <begin position="37"/>
        <end position="58"/>
    </location>
</feature>
<keyword evidence="3 8" id="KW-0813">Transport</keyword>
<dbReference type="PANTHER" id="PTHR30413">
    <property type="entry name" value="INNER MEMBRANE TRANSPORT PERMEASE"/>
    <property type="match status" value="1"/>
</dbReference>
<dbReference type="GO" id="GO:0005886">
    <property type="term" value="C:plasma membrane"/>
    <property type="evidence" value="ECO:0007669"/>
    <property type="project" value="UniProtKB-SubCell"/>
</dbReference>
<evidence type="ECO:0000313" key="10">
    <source>
        <dbReference type="EMBL" id="GGB32204.1"/>
    </source>
</evidence>
<evidence type="ECO:0000256" key="3">
    <source>
        <dbReference type="ARBA" id="ARBA00022448"/>
    </source>
</evidence>
<evidence type="ECO:0000256" key="6">
    <source>
        <dbReference type="ARBA" id="ARBA00022989"/>
    </source>
</evidence>
<keyword evidence="4 8" id="KW-1003">Cell membrane</keyword>
<protein>
    <recommendedName>
        <fullName evidence="8">Transport permease protein</fullName>
    </recommendedName>
</protein>
<reference evidence="10" key="1">
    <citation type="journal article" date="2014" name="Int. J. Syst. Evol. Microbiol.">
        <title>Complete genome sequence of Corynebacterium casei LMG S-19264T (=DSM 44701T), isolated from a smear-ripened cheese.</title>
        <authorList>
            <consortium name="US DOE Joint Genome Institute (JGI-PGF)"/>
            <person name="Walter F."/>
            <person name="Albersmeier A."/>
            <person name="Kalinowski J."/>
            <person name="Ruckert C."/>
        </authorList>
    </citation>
    <scope>NUCLEOTIDE SEQUENCE</scope>
    <source>
        <strain evidence="10">CGMCC 1.15454</strain>
    </source>
</reference>
<dbReference type="InterPro" id="IPR047817">
    <property type="entry name" value="ABC2_TM_bact-type"/>
</dbReference>
<keyword evidence="11" id="KW-1185">Reference proteome</keyword>
<organism evidence="10 11">
    <name type="scientific">Lentibacillus populi</name>
    <dbReference type="NCBI Taxonomy" id="1827502"/>
    <lineage>
        <taxon>Bacteria</taxon>
        <taxon>Bacillati</taxon>
        <taxon>Bacillota</taxon>
        <taxon>Bacilli</taxon>
        <taxon>Bacillales</taxon>
        <taxon>Bacillaceae</taxon>
        <taxon>Lentibacillus</taxon>
    </lineage>
</organism>
<dbReference type="GO" id="GO:0015920">
    <property type="term" value="P:lipopolysaccharide transport"/>
    <property type="evidence" value="ECO:0007669"/>
    <property type="project" value="TreeGrafter"/>
</dbReference>
<dbReference type="PROSITE" id="PS51012">
    <property type="entry name" value="ABC_TM2"/>
    <property type="match status" value="1"/>
</dbReference>
<feature type="transmembrane region" description="Helical" evidence="8">
    <location>
        <begin position="110"/>
        <end position="140"/>
    </location>
</feature>
<dbReference type="InterPro" id="IPR013525">
    <property type="entry name" value="ABC2_TM"/>
</dbReference>
<dbReference type="AlphaFoldDB" id="A0A9W5TVU9"/>
<feature type="transmembrane region" description="Helical" evidence="8">
    <location>
        <begin position="70"/>
        <end position="90"/>
    </location>
</feature>
<keyword evidence="7 8" id="KW-0472">Membrane</keyword>
<dbReference type="EMBL" id="BMJD01000003">
    <property type="protein sequence ID" value="GGB32204.1"/>
    <property type="molecule type" value="Genomic_DNA"/>
</dbReference>
<comment type="caution">
    <text evidence="10">The sequence shown here is derived from an EMBL/GenBank/DDBJ whole genome shotgun (WGS) entry which is preliminary data.</text>
</comment>
<keyword evidence="5 8" id="KW-0812">Transmembrane</keyword>
<gene>
    <name evidence="10" type="ORF">GCM10011409_06990</name>
</gene>
<keyword evidence="6 8" id="KW-1133">Transmembrane helix</keyword>
<evidence type="ECO:0000256" key="8">
    <source>
        <dbReference type="RuleBase" id="RU361157"/>
    </source>
</evidence>
<dbReference type="Proteomes" id="UP000621492">
    <property type="component" value="Unassembled WGS sequence"/>
</dbReference>
<evidence type="ECO:0000313" key="11">
    <source>
        <dbReference type="Proteomes" id="UP000621492"/>
    </source>
</evidence>
<reference evidence="10" key="2">
    <citation type="submission" date="2020-09" db="EMBL/GenBank/DDBJ databases">
        <authorList>
            <person name="Sun Q."/>
            <person name="Zhou Y."/>
        </authorList>
    </citation>
    <scope>NUCLEOTIDE SEQUENCE</scope>
    <source>
        <strain evidence="10">CGMCC 1.15454</strain>
    </source>
</reference>
<feature type="transmembrane region" description="Helical" evidence="8">
    <location>
        <begin position="245"/>
        <end position="264"/>
    </location>
</feature>
<feature type="domain" description="ABC transmembrane type-2" evidence="9">
    <location>
        <begin position="35"/>
        <end position="266"/>
    </location>
</feature>
<dbReference type="PANTHER" id="PTHR30413:SF10">
    <property type="entry name" value="CAPSULE POLYSACCHARIDE EXPORT INNER-MEMBRANE PROTEIN CTRC"/>
    <property type="match status" value="1"/>
</dbReference>
<accession>A0A9W5TVU9</accession>
<feature type="transmembrane region" description="Helical" evidence="8">
    <location>
        <begin position="190"/>
        <end position="208"/>
    </location>
</feature>
<evidence type="ECO:0000256" key="1">
    <source>
        <dbReference type="ARBA" id="ARBA00004651"/>
    </source>
</evidence>
<dbReference type="GO" id="GO:0140359">
    <property type="term" value="F:ABC-type transporter activity"/>
    <property type="evidence" value="ECO:0007669"/>
    <property type="project" value="InterPro"/>
</dbReference>
<evidence type="ECO:0000256" key="5">
    <source>
        <dbReference type="ARBA" id="ARBA00022692"/>
    </source>
</evidence>
<proteinExistence type="inferred from homology"/>